<evidence type="ECO:0000313" key="5">
    <source>
        <dbReference type="Proteomes" id="UP001141950"/>
    </source>
</evidence>
<proteinExistence type="inferred from homology"/>
<dbReference type="Proteomes" id="UP001141950">
    <property type="component" value="Unassembled WGS sequence"/>
</dbReference>
<dbReference type="Gene3D" id="1.20.120.450">
    <property type="entry name" value="dinb family like domain"/>
    <property type="match status" value="1"/>
</dbReference>
<dbReference type="GO" id="GO:0046872">
    <property type="term" value="F:metal ion binding"/>
    <property type="evidence" value="ECO:0007669"/>
    <property type="project" value="UniProtKB-KW"/>
</dbReference>
<feature type="binding site" evidence="3">
    <location>
        <position position="125"/>
    </location>
    <ligand>
        <name>a divalent metal cation</name>
        <dbReference type="ChEBI" id="CHEBI:60240"/>
    </ligand>
</feature>
<dbReference type="PANTHER" id="PTHR37302">
    <property type="entry name" value="SLR1116 PROTEIN"/>
    <property type="match status" value="1"/>
</dbReference>
<dbReference type="AlphaFoldDB" id="A0A9X2MUY5"/>
<dbReference type="InterPro" id="IPR034660">
    <property type="entry name" value="DinB/YfiT-like"/>
</dbReference>
<evidence type="ECO:0000256" key="3">
    <source>
        <dbReference type="PIRSR" id="PIRSR607837-1"/>
    </source>
</evidence>
<feature type="binding site" evidence="3">
    <location>
        <position position="38"/>
    </location>
    <ligand>
        <name>a divalent metal cation</name>
        <dbReference type="ChEBI" id="CHEBI:60240"/>
    </ligand>
</feature>
<keyword evidence="2 3" id="KW-0479">Metal-binding</keyword>
<dbReference type="SUPFAM" id="SSF109854">
    <property type="entry name" value="DinB/YfiT-like putative metalloenzymes"/>
    <property type="match status" value="1"/>
</dbReference>
<comment type="similarity">
    <text evidence="1">Belongs to the DinB family.</text>
</comment>
<reference evidence="4" key="1">
    <citation type="submission" date="2022-08" db="EMBL/GenBank/DDBJ databases">
        <title>The genomic sequence of strain Paenibacillus sp. SCIV0701.</title>
        <authorList>
            <person name="Zhao H."/>
        </authorList>
    </citation>
    <scope>NUCLEOTIDE SEQUENCE</scope>
    <source>
        <strain evidence="4">SCIV0701</strain>
    </source>
</reference>
<dbReference type="InterPro" id="IPR007837">
    <property type="entry name" value="DinB"/>
</dbReference>
<feature type="binding site" evidence="3">
    <location>
        <position position="121"/>
    </location>
    <ligand>
        <name>a divalent metal cation</name>
        <dbReference type="ChEBI" id="CHEBI:60240"/>
    </ligand>
</feature>
<sequence>MKTLTRMMEHLYWANGRLAAAMKEQGADHPEALRLLRHVVMAERVWLTRLQGNDSSHLAIWNTSETLDELIGMLGRNERGYRSYMEGLSEERLDDIVDYRNQSGAPFRTSIRDIVTHVALHGQYHRGQINRILRAESLEPVGLDFILFARD</sequence>
<protein>
    <submittedName>
        <fullName evidence="4">DinB family protein</fullName>
    </submittedName>
</protein>
<keyword evidence="5" id="KW-1185">Reference proteome</keyword>
<dbReference type="PANTHER" id="PTHR37302:SF3">
    <property type="entry name" value="DAMAGE-INDUCIBLE PROTEIN DINB"/>
    <property type="match status" value="1"/>
</dbReference>
<organism evidence="4 5">
    <name type="scientific">Paenibacillus soyae</name>
    <dbReference type="NCBI Taxonomy" id="2969249"/>
    <lineage>
        <taxon>Bacteria</taxon>
        <taxon>Bacillati</taxon>
        <taxon>Bacillota</taxon>
        <taxon>Bacilli</taxon>
        <taxon>Bacillales</taxon>
        <taxon>Paenibacillaceae</taxon>
        <taxon>Paenibacillus</taxon>
    </lineage>
</organism>
<comment type="caution">
    <text evidence="4">The sequence shown here is derived from an EMBL/GenBank/DDBJ whole genome shotgun (WGS) entry which is preliminary data.</text>
</comment>
<evidence type="ECO:0000256" key="2">
    <source>
        <dbReference type="ARBA" id="ARBA00022723"/>
    </source>
</evidence>
<evidence type="ECO:0000313" key="4">
    <source>
        <dbReference type="EMBL" id="MCR2804102.1"/>
    </source>
</evidence>
<accession>A0A9X2MUY5</accession>
<evidence type="ECO:0000256" key="1">
    <source>
        <dbReference type="ARBA" id="ARBA00008635"/>
    </source>
</evidence>
<name>A0A9X2MUY5_9BACL</name>
<dbReference type="Pfam" id="PF05163">
    <property type="entry name" value="DinB"/>
    <property type="match status" value="1"/>
</dbReference>
<dbReference type="RefSeq" id="WP_257444921.1">
    <property type="nucleotide sequence ID" value="NZ_JANIPJ010000005.1"/>
</dbReference>
<dbReference type="EMBL" id="JANIPJ010000005">
    <property type="protein sequence ID" value="MCR2804102.1"/>
    <property type="molecule type" value="Genomic_DNA"/>
</dbReference>
<gene>
    <name evidence="4" type="ORF">NQZ67_09450</name>
</gene>